<evidence type="ECO:0000259" key="1">
    <source>
        <dbReference type="Pfam" id="PF06983"/>
    </source>
</evidence>
<protein>
    <recommendedName>
        <fullName evidence="1">PhnB-like domain-containing protein</fullName>
    </recommendedName>
</protein>
<dbReference type="STRING" id="194197.BWD09_06090"/>
<dbReference type="PANTHER" id="PTHR33990">
    <property type="entry name" value="PROTEIN YJDN-RELATED"/>
    <property type="match status" value="1"/>
</dbReference>
<dbReference type="PANTHER" id="PTHR33990:SF1">
    <property type="entry name" value="PROTEIN YJDN"/>
    <property type="match status" value="1"/>
</dbReference>
<gene>
    <name evidence="2" type="ORF">BWD09_06090</name>
</gene>
<dbReference type="Proteomes" id="UP000193118">
    <property type="component" value="Unassembled WGS sequence"/>
</dbReference>
<feature type="domain" description="PhnB-like" evidence="1">
    <location>
        <begin position="4"/>
        <end position="139"/>
    </location>
</feature>
<accession>A0A1X3DAU3</accession>
<dbReference type="Pfam" id="PF06983">
    <property type="entry name" value="3-dmu-9_3-mt"/>
    <property type="match status" value="1"/>
</dbReference>
<dbReference type="RefSeq" id="WP_085365820.1">
    <property type="nucleotide sequence ID" value="NZ_CAUJPZ010000015.1"/>
</dbReference>
<dbReference type="Gene3D" id="3.10.180.10">
    <property type="entry name" value="2,3-Dihydroxybiphenyl 1,2-Dioxygenase, domain 1"/>
    <property type="match status" value="1"/>
</dbReference>
<keyword evidence="3" id="KW-1185">Reference proteome</keyword>
<dbReference type="OrthoDB" id="9795306at2"/>
<proteinExistence type="predicted"/>
<dbReference type="GeneID" id="94581953"/>
<dbReference type="SUPFAM" id="SSF54593">
    <property type="entry name" value="Glyoxalase/Bleomycin resistance protein/Dihydroxybiphenyl dioxygenase"/>
    <property type="match status" value="1"/>
</dbReference>
<comment type="caution">
    <text evidence="2">The sequence shown here is derived from an EMBL/GenBank/DDBJ whole genome shotgun (WGS) entry which is preliminary data.</text>
</comment>
<dbReference type="EMBL" id="MTBO01000012">
    <property type="protein sequence ID" value="OSI17038.1"/>
    <property type="molecule type" value="Genomic_DNA"/>
</dbReference>
<dbReference type="InterPro" id="IPR028973">
    <property type="entry name" value="PhnB-like"/>
</dbReference>
<organism evidence="2 3">
    <name type="scientific">Neisseria dentiae</name>
    <dbReference type="NCBI Taxonomy" id="194197"/>
    <lineage>
        <taxon>Bacteria</taxon>
        <taxon>Pseudomonadati</taxon>
        <taxon>Pseudomonadota</taxon>
        <taxon>Betaproteobacteria</taxon>
        <taxon>Neisseriales</taxon>
        <taxon>Neisseriaceae</taxon>
        <taxon>Neisseria</taxon>
    </lineage>
</organism>
<reference evidence="3" key="1">
    <citation type="submission" date="2017-01" db="EMBL/GenBank/DDBJ databases">
        <authorList>
            <person name="Wolfgang W.J."/>
            <person name="Cole J."/>
            <person name="Wroblewski D."/>
            <person name="Mcginnis J."/>
            <person name="Musser K.A."/>
        </authorList>
    </citation>
    <scope>NUCLEOTIDE SEQUENCE [LARGE SCALE GENOMIC DNA]</scope>
    <source>
        <strain evidence="3">DSM 19151</strain>
    </source>
</reference>
<evidence type="ECO:0000313" key="3">
    <source>
        <dbReference type="Proteomes" id="UP000193118"/>
    </source>
</evidence>
<dbReference type="CDD" id="cd06588">
    <property type="entry name" value="PhnB_like"/>
    <property type="match status" value="1"/>
</dbReference>
<dbReference type="AlphaFoldDB" id="A0A1X3DAU3"/>
<name>A0A1X3DAU3_9NEIS</name>
<dbReference type="InterPro" id="IPR029068">
    <property type="entry name" value="Glyas_Bleomycin-R_OHBP_Dase"/>
</dbReference>
<sequence length="146" mass="15653">MTTYTPYLSFNGNCDEAMAFYAQLLGGQANTMTFAQMPPTEGAPPLSEADKAKVMHGTLVVNGQPLLFASDTLPVFCDGEGFKPAQGFHICINVDSTAEGERIFNALAAGGQVQMPFAETFWAKGFGMAVDRFGTPWMVCAEYMAG</sequence>
<evidence type="ECO:0000313" key="2">
    <source>
        <dbReference type="EMBL" id="OSI17038.1"/>
    </source>
</evidence>